<name>E8XDG4_SALT4</name>
<protein>
    <submittedName>
        <fullName evidence="2">Uncharacterized protein</fullName>
    </submittedName>
</protein>
<proteinExistence type="predicted"/>
<organism evidence="2 3">
    <name type="scientific">Salmonella typhimurium (strain 4/74)</name>
    <dbReference type="NCBI Taxonomy" id="909946"/>
    <lineage>
        <taxon>Bacteria</taxon>
        <taxon>Pseudomonadati</taxon>
        <taxon>Pseudomonadota</taxon>
        <taxon>Gammaproteobacteria</taxon>
        <taxon>Enterobacterales</taxon>
        <taxon>Enterobacteriaceae</taxon>
        <taxon>Salmonella</taxon>
    </lineage>
</organism>
<accession>E8XDG4</accession>
<evidence type="ECO:0000313" key="3">
    <source>
        <dbReference type="Proteomes" id="UP000008978"/>
    </source>
</evidence>
<dbReference type="AlphaFoldDB" id="E8XDG4"/>
<sequence>MLDTLGENGMKIFVHIHILQPSVSLFIGTIRLIFVGT</sequence>
<feature type="transmembrane region" description="Helical" evidence="1">
    <location>
        <begin position="12"/>
        <end position="34"/>
    </location>
</feature>
<keyword evidence="1" id="KW-0472">Membrane</keyword>
<keyword evidence="1" id="KW-1133">Transmembrane helix</keyword>
<keyword evidence="1" id="KW-0812">Transmembrane</keyword>
<dbReference type="KEGG" id="seb:STM474_1001"/>
<evidence type="ECO:0000256" key="1">
    <source>
        <dbReference type="SAM" id="Phobius"/>
    </source>
</evidence>
<evidence type="ECO:0000313" key="2">
    <source>
        <dbReference type="EMBL" id="ADX16707.1"/>
    </source>
</evidence>
<reference evidence="2 3" key="1">
    <citation type="journal article" date="2011" name="J. Bacteriol.">
        <title>Genome sequences of Salmonella enterica serovar typhimurium, Choleraesuis, Dublin, and Gallinarum strains of well- defined virulence in food-producing animals.</title>
        <authorList>
            <person name="Richardson E.J."/>
            <person name="Limaye B."/>
            <person name="Inamdar H."/>
            <person name="Datta A."/>
            <person name="Manjari K.S."/>
            <person name="Pullinger G.D."/>
            <person name="Thomson N.R."/>
            <person name="Joshi R.R."/>
            <person name="Watson M."/>
            <person name="Stevens M.P."/>
        </authorList>
    </citation>
    <scope>NUCLEOTIDE SEQUENCE [LARGE SCALE GENOMIC DNA]</scope>
    <source>
        <strain evidence="3">4/74</strain>
    </source>
</reference>
<gene>
    <name evidence="2" type="ordered locus">STM474_1001</name>
</gene>
<dbReference type="HOGENOM" id="CLU_3348501_0_0_6"/>
<dbReference type="EMBL" id="CP002487">
    <property type="protein sequence ID" value="ADX16707.1"/>
    <property type="molecule type" value="Genomic_DNA"/>
</dbReference>
<dbReference type="Proteomes" id="UP000008978">
    <property type="component" value="Chromosome"/>
</dbReference>